<keyword evidence="5" id="KW-1185">Reference proteome</keyword>
<evidence type="ECO:0000313" key="5">
    <source>
        <dbReference type="Proteomes" id="UP001530400"/>
    </source>
</evidence>
<evidence type="ECO:0000259" key="3">
    <source>
        <dbReference type="Pfam" id="PF01205"/>
    </source>
</evidence>
<proteinExistence type="inferred from homology"/>
<dbReference type="AlphaFoldDB" id="A0ABD3P0A6"/>
<comment type="caution">
    <text evidence="4">The sequence shown here is derived from an EMBL/GenBank/DDBJ whole genome shotgun (WGS) entry which is preliminary data.</text>
</comment>
<dbReference type="SUPFAM" id="SSF54211">
    <property type="entry name" value="Ribosomal protein S5 domain 2-like"/>
    <property type="match status" value="1"/>
</dbReference>
<dbReference type="Gene3D" id="3.30.230.30">
    <property type="entry name" value="Impact, N-terminal domain"/>
    <property type="match status" value="1"/>
</dbReference>
<dbReference type="Pfam" id="PF01205">
    <property type="entry name" value="Impact_N"/>
    <property type="match status" value="1"/>
</dbReference>
<dbReference type="Proteomes" id="UP001530400">
    <property type="component" value="Unassembled WGS sequence"/>
</dbReference>
<comment type="similarity">
    <text evidence="1">Belongs to the IMPACT family.</text>
</comment>
<dbReference type="InterPro" id="IPR023582">
    <property type="entry name" value="Impact"/>
</dbReference>
<sequence length="289" mass="31734">MARLFTSLVWLSCLLQQPSTAMHQFTAMLRHRSISYLSHERHVSSRQRPRRAQGRTLLTAAFITHHRPRIHLHRTRLQSSSSNIKTLLPPSSNQFYTEEEIVKKSRFIGIAVPCSSWDEAQLHLEQVRKDHPKSRHVCFGFVSGGSSENSVGTERCSDDGEPTGTAGVPILGAIKGEGLSDTLCIVVRYFGGVKLGAGGLIRAYGSAARLVLRSSPTQIYIPKSTIRLSTRTANSGAVYAAVSKFGGVTSGETYNDRGELEVSVVCDEVDGERLKEEIVDATRGGVMFF</sequence>
<dbReference type="EMBL" id="JALLPJ020000846">
    <property type="protein sequence ID" value="KAL3781422.1"/>
    <property type="molecule type" value="Genomic_DNA"/>
</dbReference>
<name>A0ABD3P0A6_9STRA</name>
<feature type="domain" description="Impact N-terminal" evidence="3">
    <location>
        <begin position="103"/>
        <end position="212"/>
    </location>
</feature>
<dbReference type="PANTHER" id="PTHR16301:SF20">
    <property type="entry name" value="IMPACT FAMILY MEMBER YIGZ"/>
    <property type="match status" value="1"/>
</dbReference>
<feature type="signal peptide" evidence="2">
    <location>
        <begin position="1"/>
        <end position="21"/>
    </location>
</feature>
<evidence type="ECO:0000256" key="1">
    <source>
        <dbReference type="ARBA" id="ARBA00007665"/>
    </source>
</evidence>
<gene>
    <name evidence="4" type="ORF">ACHAWO_000084</name>
</gene>
<organism evidence="4 5">
    <name type="scientific">Cyclotella atomus</name>
    <dbReference type="NCBI Taxonomy" id="382360"/>
    <lineage>
        <taxon>Eukaryota</taxon>
        <taxon>Sar</taxon>
        <taxon>Stramenopiles</taxon>
        <taxon>Ochrophyta</taxon>
        <taxon>Bacillariophyta</taxon>
        <taxon>Coscinodiscophyceae</taxon>
        <taxon>Thalassiosirophycidae</taxon>
        <taxon>Stephanodiscales</taxon>
        <taxon>Stephanodiscaceae</taxon>
        <taxon>Cyclotella</taxon>
    </lineage>
</organism>
<dbReference type="InterPro" id="IPR020568">
    <property type="entry name" value="Ribosomal_Su5_D2-typ_SF"/>
</dbReference>
<evidence type="ECO:0000313" key="4">
    <source>
        <dbReference type="EMBL" id="KAL3781422.1"/>
    </source>
</evidence>
<dbReference type="PANTHER" id="PTHR16301">
    <property type="entry name" value="IMPACT-RELATED"/>
    <property type="match status" value="1"/>
</dbReference>
<reference evidence="4 5" key="1">
    <citation type="submission" date="2024-10" db="EMBL/GenBank/DDBJ databases">
        <title>Updated reference genomes for cyclostephanoid diatoms.</title>
        <authorList>
            <person name="Roberts W.R."/>
            <person name="Alverson A.J."/>
        </authorList>
    </citation>
    <scope>NUCLEOTIDE SEQUENCE [LARGE SCALE GENOMIC DNA]</scope>
    <source>
        <strain evidence="4 5">AJA010-31</strain>
    </source>
</reference>
<feature type="chain" id="PRO_5044760188" description="Impact N-terminal domain-containing protein" evidence="2">
    <location>
        <begin position="22"/>
        <end position="289"/>
    </location>
</feature>
<dbReference type="InterPro" id="IPR001498">
    <property type="entry name" value="Impact_N"/>
</dbReference>
<protein>
    <recommendedName>
        <fullName evidence="3">Impact N-terminal domain-containing protein</fullName>
    </recommendedName>
</protein>
<evidence type="ECO:0000256" key="2">
    <source>
        <dbReference type="SAM" id="SignalP"/>
    </source>
</evidence>
<keyword evidence="2" id="KW-0732">Signal</keyword>
<dbReference type="PROSITE" id="PS00910">
    <property type="entry name" value="UPF0029"/>
    <property type="match status" value="1"/>
</dbReference>
<accession>A0ABD3P0A6</accession>
<dbReference type="InterPro" id="IPR036956">
    <property type="entry name" value="Impact_N_sf"/>
</dbReference>
<dbReference type="InterPro" id="IPR020569">
    <property type="entry name" value="UPF0029_Impact_CS"/>
</dbReference>